<reference evidence="3" key="1">
    <citation type="submission" date="2022-10" db="EMBL/GenBank/DDBJ databases">
        <title>Genome assembly of Pristionchus species.</title>
        <authorList>
            <person name="Yoshida K."/>
            <person name="Sommer R.J."/>
        </authorList>
    </citation>
    <scope>NUCLEOTIDE SEQUENCE [LARGE SCALE GENOMIC DNA]</scope>
    <source>
        <strain evidence="3">RS5460</strain>
    </source>
</reference>
<feature type="region of interest" description="Disordered" evidence="1">
    <location>
        <begin position="45"/>
        <end position="88"/>
    </location>
</feature>
<accession>A0AAN5CW90</accession>
<gene>
    <name evidence="2" type="ORF">PMAYCL1PPCAC_22163</name>
</gene>
<feature type="compositionally biased region" description="Basic residues" evidence="1">
    <location>
        <begin position="49"/>
        <end position="58"/>
    </location>
</feature>
<dbReference type="EMBL" id="BTRK01000005">
    <property type="protein sequence ID" value="GMR51968.1"/>
    <property type="molecule type" value="Genomic_DNA"/>
</dbReference>
<dbReference type="Proteomes" id="UP001328107">
    <property type="component" value="Unassembled WGS sequence"/>
</dbReference>
<sequence>MVMEELDLSDDDLFKGKKSVFHELKDEINKLEKIVKGLTLTEEAEREAAKKKSKKGKKGAAEATEEPAVDDVVFDLPDDAGTSSAAPISEQQRLRMLVNDVQADCRREKVDLPLVRAKMERVGNLWNVVMVDEMRNALKDSAGGTVVQTLDPAEITEQAVIAAMDDTGVPDIKLTEYKKKREQPKGVSRAVWMEHLKMAKKFAECIAHMCAVHRSGSTANLDWSTTEAALAAVELWEEKWCKNAAMMKEINRLVAYEIISRVKDFEYYNCLFCNVVEFNVKQFLSHFASGAHCKKARELMESEERTMMFGFAAKSMMNLTVICDDLHGFFSQQFTTPLVKSGAKVPQPGKNSIPTLEYLEQIEQKYGMEINGEIDTKRLNDSAYIALLLPGVVQRHTSAIGKQLFKELAEYLANGTSLYCHRCHWKVSNRASFYRHVLNPYHVSMNYLNDGHQFNLLTVSINVHLKADAC</sequence>
<protein>
    <submittedName>
        <fullName evidence="2">Uncharacterized protein</fullName>
    </submittedName>
</protein>
<evidence type="ECO:0000313" key="3">
    <source>
        <dbReference type="Proteomes" id="UP001328107"/>
    </source>
</evidence>
<dbReference type="SUPFAM" id="SSF57667">
    <property type="entry name" value="beta-beta-alpha zinc fingers"/>
    <property type="match status" value="1"/>
</dbReference>
<dbReference type="AlphaFoldDB" id="A0AAN5CW90"/>
<proteinExistence type="predicted"/>
<comment type="caution">
    <text evidence="2">The sequence shown here is derived from an EMBL/GenBank/DDBJ whole genome shotgun (WGS) entry which is preliminary data.</text>
</comment>
<name>A0AAN5CW90_9BILA</name>
<organism evidence="2 3">
    <name type="scientific">Pristionchus mayeri</name>
    <dbReference type="NCBI Taxonomy" id="1317129"/>
    <lineage>
        <taxon>Eukaryota</taxon>
        <taxon>Metazoa</taxon>
        <taxon>Ecdysozoa</taxon>
        <taxon>Nematoda</taxon>
        <taxon>Chromadorea</taxon>
        <taxon>Rhabditida</taxon>
        <taxon>Rhabditina</taxon>
        <taxon>Diplogasteromorpha</taxon>
        <taxon>Diplogasteroidea</taxon>
        <taxon>Neodiplogasteridae</taxon>
        <taxon>Pristionchus</taxon>
    </lineage>
</organism>
<keyword evidence="3" id="KW-1185">Reference proteome</keyword>
<feature type="compositionally biased region" description="Acidic residues" evidence="1">
    <location>
        <begin position="63"/>
        <end position="78"/>
    </location>
</feature>
<evidence type="ECO:0000313" key="2">
    <source>
        <dbReference type="EMBL" id="GMR51968.1"/>
    </source>
</evidence>
<evidence type="ECO:0000256" key="1">
    <source>
        <dbReference type="SAM" id="MobiDB-lite"/>
    </source>
</evidence>
<dbReference type="InterPro" id="IPR036236">
    <property type="entry name" value="Znf_C2H2_sf"/>
</dbReference>